<dbReference type="STRING" id="1123323.SAMN05216245_11043"/>
<gene>
    <name evidence="2" type="ORF">SAMN05216245_11043</name>
</gene>
<dbReference type="Gene3D" id="1.20.5.300">
    <property type="match status" value="1"/>
</dbReference>
<accession>A0A1I2BXF7</accession>
<dbReference type="OrthoDB" id="5241076at2"/>
<sequence length="1050" mass="121845">MIVLTSLTKEEIKYLCKQIDLSEIRKCFEQNSKEFAHIRPGFRAAKLSDKDTITLVINNIEKPFINRFMTEVVRKWLREINVYSKKLEDEGLSKNEALLKTIPISVFNENVDLYFKLTNDTRSKDYIKLFKDVLLIQPKVKFSNTTNAISEIKEELVKANNRINELEEVIREKEQTLTAVETKYNATNDEIVQLQAELESKDKNITAIQSELDHYRDLANYADDEENIVENKFQHISIGQVKQDHFAEKRWINRIADIVNGEIRIFMFDPNKPKYFENRKSLFWKNGPDVDSAIGVWNWNALPNISNQDTDFVVTDYNKDIHLTEVVEFENCKNLTEVAEVIKEKFPHTFTCEKILFVCAGTDRFKARCYSMNFKEMLFQDPLDLFEGEYTDLKVITFSFDFNFAARLSSKFKTVDIVVGAEFLSEKINKSLTEQMAYILASAHNVKRLACNNQEFAKRVIEGEVNIKCPKFLCDHRKIYLLKADDGRTRVIFPSANLSGSAWNVNHHIEDYPFCDDNEFYEMVLQDFKTIQSLSSSVVLDANVQEDTAVMNENDPVSLKENPIIEEATKYVDTAIVVQKVDNPETKLTIVNYNKDMEEFEPLYKECLKNTRLKENKDGYVVITAKTINKILVNEETCRLKKVTVEQISEGYPRMNIDYGAHKVFIGNEELDLSPSDDEVKTDISLLLGAFENYKSFVPVRNILPAQHNHFKLLNAMFSSVFNAIFRCRAKVKKIEGLSALPLYMLLNSKADGGKTFMVRLGLKMMTGKEVNGYKYEQLGTKTVSKGDHLAAYQESHQCIPIFVDEVDKYFVSSFGKMIKSPQSCEEHMRENQPLVIFASNDNPSPKKELRKRMIFLTYNIKFPSKQIRREYETLGGHIIHRMGNAFYRKYLSMMLPYVIDELDKIDTSKDLSDTYSPELMKRSSEIILDIIRQYGYEVPKYMKVLSWDEDYGDNSRPTYEEALDEIKDLYRSNRKMFKVEEKFVIICLDKNIGEKLCTKWANSLPNELCATIIPDTNCAKIRFDRMELEYFLGFKFDTGLRAKIKNLLS</sequence>
<evidence type="ECO:0000313" key="2">
    <source>
        <dbReference type="EMBL" id="SFE60675.1"/>
    </source>
</evidence>
<organism evidence="2 3">
    <name type="scientific">Succiniclasticum ruminis DSM 9236</name>
    <dbReference type="NCBI Taxonomy" id="1123323"/>
    <lineage>
        <taxon>Bacteria</taxon>
        <taxon>Bacillati</taxon>
        <taxon>Bacillota</taxon>
        <taxon>Negativicutes</taxon>
        <taxon>Acidaminococcales</taxon>
        <taxon>Acidaminococcaceae</taxon>
        <taxon>Succiniclasticum</taxon>
    </lineage>
</organism>
<evidence type="ECO:0008006" key="4">
    <source>
        <dbReference type="Google" id="ProtNLM"/>
    </source>
</evidence>
<dbReference type="AlphaFoldDB" id="A0A1I2BXF7"/>
<keyword evidence="3" id="KW-1185">Reference proteome</keyword>
<evidence type="ECO:0000256" key="1">
    <source>
        <dbReference type="SAM" id="Coils"/>
    </source>
</evidence>
<dbReference type="SUPFAM" id="SSF56024">
    <property type="entry name" value="Phospholipase D/nuclease"/>
    <property type="match status" value="1"/>
</dbReference>
<evidence type="ECO:0000313" key="3">
    <source>
        <dbReference type="Proteomes" id="UP000198896"/>
    </source>
</evidence>
<reference evidence="2 3" key="1">
    <citation type="submission" date="2016-10" db="EMBL/GenBank/DDBJ databases">
        <authorList>
            <person name="de Groot N.N."/>
        </authorList>
    </citation>
    <scope>NUCLEOTIDE SEQUENCE [LARGE SCALE GENOMIC DNA]</scope>
    <source>
        <strain evidence="2 3">DSM 9236</strain>
    </source>
</reference>
<name>A0A1I2BXF7_9FIRM</name>
<protein>
    <recommendedName>
        <fullName evidence="4">PLD-like domain-containing protein</fullName>
    </recommendedName>
</protein>
<dbReference type="Proteomes" id="UP000198896">
    <property type="component" value="Unassembled WGS sequence"/>
</dbReference>
<dbReference type="RefSeq" id="WP_093913704.1">
    <property type="nucleotide sequence ID" value="NZ_FONL01000010.1"/>
</dbReference>
<proteinExistence type="predicted"/>
<feature type="coiled-coil region" evidence="1">
    <location>
        <begin position="142"/>
        <end position="211"/>
    </location>
</feature>
<keyword evidence="1" id="KW-0175">Coiled coil</keyword>
<dbReference type="EMBL" id="FONL01000010">
    <property type="protein sequence ID" value="SFE60675.1"/>
    <property type="molecule type" value="Genomic_DNA"/>
</dbReference>